<dbReference type="AlphaFoldDB" id="A0A853CSK0"/>
<dbReference type="Pfam" id="PF00528">
    <property type="entry name" value="BPD_transp_1"/>
    <property type="match status" value="1"/>
</dbReference>
<keyword evidence="5 8" id="KW-0812">Transmembrane</keyword>
<feature type="transmembrane region" description="Helical" evidence="8">
    <location>
        <begin position="128"/>
        <end position="154"/>
    </location>
</feature>
<dbReference type="SUPFAM" id="SSF161098">
    <property type="entry name" value="MetI-like"/>
    <property type="match status" value="1"/>
</dbReference>
<evidence type="ECO:0000256" key="5">
    <source>
        <dbReference type="ARBA" id="ARBA00022692"/>
    </source>
</evidence>
<organism evidence="10 11">
    <name type="scientific">Leifsonia shinshuensis</name>
    <dbReference type="NCBI Taxonomy" id="150026"/>
    <lineage>
        <taxon>Bacteria</taxon>
        <taxon>Bacillati</taxon>
        <taxon>Actinomycetota</taxon>
        <taxon>Actinomycetes</taxon>
        <taxon>Micrococcales</taxon>
        <taxon>Microbacteriaceae</taxon>
        <taxon>Leifsonia</taxon>
    </lineage>
</organism>
<protein>
    <submittedName>
        <fullName evidence="10">Putative spermidine/putrescine transport system permease protein</fullName>
    </submittedName>
</protein>
<feature type="transmembrane region" description="Helical" evidence="8">
    <location>
        <begin position="102"/>
        <end position="122"/>
    </location>
</feature>
<keyword evidence="7 8" id="KW-0472">Membrane</keyword>
<feature type="transmembrane region" description="Helical" evidence="8">
    <location>
        <begin position="183"/>
        <end position="204"/>
    </location>
</feature>
<evidence type="ECO:0000256" key="1">
    <source>
        <dbReference type="ARBA" id="ARBA00004651"/>
    </source>
</evidence>
<dbReference type="InterPro" id="IPR035906">
    <property type="entry name" value="MetI-like_sf"/>
</dbReference>
<gene>
    <name evidence="10" type="ORF">HNR13_001170</name>
</gene>
<evidence type="ECO:0000256" key="4">
    <source>
        <dbReference type="ARBA" id="ARBA00022475"/>
    </source>
</evidence>
<dbReference type="Proteomes" id="UP000578352">
    <property type="component" value="Unassembled WGS sequence"/>
</dbReference>
<dbReference type="InterPro" id="IPR051789">
    <property type="entry name" value="Bact_Polyamine_Transport"/>
</dbReference>
<sequence length="271" mass="28871">MKLLSTPARIVVGLCMLVGLVILYVPLLLIVLNSFNSSRTFSFPPPGFTLQWWVDAFQSRGAADALATSVIAGLCASAIALVLGTMAAFAVQRFRFFGRQSINFLVVLPITLPGIVTGIALASTFTTVLGPLGVTLGMATVIIGHATFCIVIVYNNVQARLRRMGTSLEEASGDLGARGWQTFLWVTLPQVRGALAAGVLLAFALSFDEIVVTTFTAGPAVQTLPIWIFQNLFRPNQAPVVNVVAAVLTILAIIPVWISQRLAGDSVTSRV</sequence>
<dbReference type="InterPro" id="IPR000515">
    <property type="entry name" value="MetI-like"/>
</dbReference>
<feature type="transmembrane region" description="Helical" evidence="8">
    <location>
        <begin position="12"/>
        <end position="35"/>
    </location>
</feature>
<dbReference type="PANTHER" id="PTHR43848">
    <property type="entry name" value="PUTRESCINE TRANSPORT SYSTEM PERMEASE PROTEIN POTI"/>
    <property type="match status" value="1"/>
</dbReference>
<dbReference type="PROSITE" id="PS50928">
    <property type="entry name" value="ABC_TM1"/>
    <property type="match status" value="1"/>
</dbReference>
<evidence type="ECO:0000256" key="8">
    <source>
        <dbReference type="RuleBase" id="RU363032"/>
    </source>
</evidence>
<dbReference type="PANTHER" id="PTHR43848:SF2">
    <property type="entry name" value="PUTRESCINE TRANSPORT SYSTEM PERMEASE PROTEIN POTI"/>
    <property type="match status" value="1"/>
</dbReference>
<evidence type="ECO:0000259" key="9">
    <source>
        <dbReference type="PROSITE" id="PS50928"/>
    </source>
</evidence>
<proteinExistence type="inferred from homology"/>
<evidence type="ECO:0000256" key="3">
    <source>
        <dbReference type="ARBA" id="ARBA00022448"/>
    </source>
</evidence>
<dbReference type="EMBL" id="JACCFL010000001">
    <property type="protein sequence ID" value="NYJ22883.1"/>
    <property type="molecule type" value="Genomic_DNA"/>
</dbReference>
<comment type="similarity">
    <text evidence="2">Belongs to the binding-protein-dependent transport system permease family. CysTW subfamily.</text>
</comment>
<dbReference type="RefSeq" id="WP_343063473.1">
    <property type="nucleotide sequence ID" value="NZ_BAABEH010000001.1"/>
</dbReference>
<evidence type="ECO:0000256" key="7">
    <source>
        <dbReference type="ARBA" id="ARBA00023136"/>
    </source>
</evidence>
<feature type="domain" description="ABC transmembrane type-1" evidence="9">
    <location>
        <begin position="66"/>
        <end position="259"/>
    </location>
</feature>
<dbReference type="CDD" id="cd06261">
    <property type="entry name" value="TM_PBP2"/>
    <property type="match status" value="1"/>
</dbReference>
<feature type="transmembrane region" description="Helical" evidence="8">
    <location>
        <begin position="65"/>
        <end position="90"/>
    </location>
</feature>
<evidence type="ECO:0000256" key="2">
    <source>
        <dbReference type="ARBA" id="ARBA00007069"/>
    </source>
</evidence>
<evidence type="ECO:0000313" key="10">
    <source>
        <dbReference type="EMBL" id="NYJ22883.1"/>
    </source>
</evidence>
<comment type="subcellular location">
    <subcellularLocation>
        <location evidence="1 8">Cell membrane</location>
        <topology evidence="1 8">Multi-pass membrane protein</topology>
    </subcellularLocation>
</comment>
<keyword evidence="3 8" id="KW-0813">Transport</keyword>
<feature type="transmembrane region" description="Helical" evidence="8">
    <location>
        <begin position="240"/>
        <end position="258"/>
    </location>
</feature>
<evidence type="ECO:0000313" key="11">
    <source>
        <dbReference type="Proteomes" id="UP000578352"/>
    </source>
</evidence>
<dbReference type="GO" id="GO:0055085">
    <property type="term" value="P:transmembrane transport"/>
    <property type="evidence" value="ECO:0007669"/>
    <property type="project" value="InterPro"/>
</dbReference>
<dbReference type="GO" id="GO:0005886">
    <property type="term" value="C:plasma membrane"/>
    <property type="evidence" value="ECO:0007669"/>
    <property type="project" value="UniProtKB-SubCell"/>
</dbReference>
<keyword evidence="4" id="KW-1003">Cell membrane</keyword>
<evidence type="ECO:0000256" key="6">
    <source>
        <dbReference type="ARBA" id="ARBA00022989"/>
    </source>
</evidence>
<dbReference type="Gene3D" id="1.10.3720.10">
    <property type="entry name" value="MetI-like"/>
    <property type="match status" value="1"/>
</dbReference>
<comment type="caution">
    <text evidence="10">The sequence shown here is derived from an EMBL/GenBank/DDBJ whole genome shotgun (WGS) entry which is preliminary data.</text>
</comment>
<feature type="transmembrane region" description="Helical" evidence="8">
    <location>
        <begin position="210"/>
        <end position="228"/>
    </location>
</feature>
<name>A0A853CSK0_9MICO</name>
<accession>A0A853CSK0</accession>
<keyword evidence="6 8" id="KW-1133">Transmembrane helix</keyword>
<reference evidence="10 11" key="1">
    <citation type="submission" date="2020-07" db="EMBL/GenBank/DDBJ databases">
        <title>Sequencing the genomes of 1000 actinobacteria strains.</title>
        <authorList>
            <person name="Klenk H.-P."/>
        </authorList>
    </citation>
    <scope>NUCLEOTIDE SEQUENCE [LARGE SCALE GENOMIC DNA]</scope>
    <source>
        <strain evidence="10 11">DSM 15165</strain>
    </source>
</reference>